<dbReference type="OMA" id="HEMVYLH"/>
<dbReference type="GeneID" id="123115792"/>
<reference evidence="3" key="1">
    <citation type="submission" date="2018-08" db="EMBL/GenBank/DDBJ databases">
        <authorList>
            <person name="Rossello M."/>
        </authorList>
    </citation>
    <scope>NUCLEOTIDE SEQUENCE [LARGE SCALE GENOMIC DNA]</scope>
    <source>
        <strain evidence="3">cv. Chinese Spring</strain>
    </source>
</reference>
<dbReference type="AlphaFoldDB" id="A0A3B6LHQ0"/>
<feature type="compositionally biased region" description="Acidic residues" evidence="1">
    <location>
        <begin position="34"/>
        <end position="52"/>
    </location>
</feature>
<feature type="domain" description="DUF6598" evidence="2">
    <location>
        <begin position="144"/>
        <end position="390"/>
    </location>
</feature>
<dbReference type="Gramene" id="TraesCS5B03G0213600.1">
    <property type="protein sequence ID" value="TraesCS5B03G0213600.1.CDS"/>
    <property type="gene ID" value="TraesCS5B03G0213600"/>
</dbReference>
<dbReference type="Gramene" id="TraesJUL5B03G02845970.1">
    <property type="protein sequence ID" value="TraesJUL5B03G02845970.1"/>
    <property type="gene ID" value="TraesJUL5B03G02845970"/>
</dbReference>
<sequence>MSSGGESETEMKRPPSPSTPPSDGVDSAMSTASIEDDDHQAVIDDEDEDEDLEKYQPFTVDDFPRVSSEFDEQSDAVFQNPDIQLRGPSATFLFRAFNNPLVEKHKHFFGSQYQLYDESEVNVNNNVRAIDCSHGCHCVPSGVLQFIDLKTAGYRHVQPGCANIFGFFAVRENGEPLRNYVYRRGIDNYEAVNVKRDTGIAHLSLTSPARCIHMGSRVLFEFKLSVRTDDQPEDGPKDDLLIEGCTEFTEFMNMHKTRPFIETRRLYGEKCGLDMKFLVLWNAVQAKVDVEILHAPVNGLNLNLYAKTSGFRDVIRLLSGVTESGCRMSSVVGVMRYSYLILCIEGSPKDGGFSQELPCCMWEGRFGSGYHGTVHEMVYLHDSTKISVKVTWKAVESLHDLEH</sequence>
<dbReference type="Gramene" id="TraesPARA_EIv1.0_1648820.1">
    <property type="protein sequence ID" value="TraesPARA_EIv1.0_1648820.1.CDS"/>
    <property type="gene ID" value="TraesPARA_EIv1.0_1648820"/>
</dbReference>
<dbReference type="Gramene" id="TraesJAG5B03G02825490.1">
    <property type="protein sequence ID" value="TraesJAG5B03G02825490.1"/>
    <property type="gene ID" value="TraesJAG5B03G02825490"/>
</dbReference>
<dbReference type="Gramene" id="TraesWEE_scaffold_038149_01G000200.1">
    <property type="protein sequence ID" value="TraesWEE_scaffold_038149_01G000200.1"/>
    <property type="gene ID" value="TraesWEE_scaffold_038149_01G000200"/>
</dbReference>
<name>A0A3B6LHQ0_WHEAT</name>
<dbReference type="Proteomes" id="UP000019116">
    <property type="component" value="Chromosome 5B"/>
</dbReference>
<evidence type="ECO:0000256" key="1">
    <source>
        <dbReference type="SAM" id="MobiDB-lite"/>
    </source>
</evidence>
<dbReference type="Gramene" id="TraesLAC5B03G02780170.1">
    <property type="protein sequence ID" value="TraesLAC5B03G02780170.1"/>
    <property type="gene ID" value="TraesLAC5B03G02780170"/>
</dbReference>
<dbReference type="Pfam" id="PF20241">
    <property type="entry name" value="DUF6598"/>
    <property type="match status" value="1"/>
</dbReference>
<dbReference type="RefSeq" id="XP_044392818.1">
    <property type="nucleotide sequence ID" value="XM_044536883.1"/>
</dbReference>
<dbReference type="OrthoDB" id="586414at2759"/>
<reference evidence="3" key="2">
    <citation type="submission" date="2018-10" db="UniProtKB">
        <authorList>
            <consortium name="EnsemblPlants"/>
        </authorList>
    </citation>
    <scope>IDENTIFICATION</scope>
</reference>
<protein>
    <recommendedName>
        <fullName evidence="2">DUF6598 domain-containing protein</fullName>
    </recommendedName>
</protein>
<feature type="region of interest" description="Disordered" evidence="1">
    <location>
        <begin position="1"/>
        <end position="54"/>
    </location>
</feature>
<evidence type="ECO:0000313" key="4">
    <source>
        <dbReference type="Proteomes" id="UP000019116"/>
    </source>
</evidence>
<dbReference type="Gramene" id="TraesSTA5B03G02817550.1">
    <property type="protein sequence ID" value="TraesSTA5B03G02817550.1"/>
    <property type="gene ID" value="TraesSTA5B03G02817550"/>
</dbReference>
<evidence type="ECO:0000313" key="3">
    <source>
        <dbReference type="EnsemblPlants" id="TraesCS5B02G085200.1"/>
    </source>
</evidence>
<dbReference type="PANTHER" id="PTHR33065:SF96">
    <property type="entry name" value="DUF6598 DOMAIN-CONTAINING PROTEIN"/>
    <property type="match status" value="1"/>
</dbReference>
<dbReference type="Gramene" id="TraesCS5B02G085200.1">
    <property type="protein sequence ID" value="TraesCS5B02G085200.1"/>
    <property type="gene ID" value="TraesCS5B02G085200"/>
</dbReference>
<proteinExistence type="predicted"/>
<dbReference type="InterPro" id="IPR046533">
    <property type="entry name" value="DUF6598"/>
</dbReference>
<evidence type="ECO:0000259" key="2">
    <source>
        <dbReference type="Pfam" id="PF20241"/>
    </source>
</evidence>
<accession>A0A3B6LHQ0</accession>
<keyword evidence="4" id="KW-1185">Reference proteome</keyword>
<dbReference type="PANTHER" id="PTHR33065">
    <property type="entry name" value="OS07G0486400 PROTEIN"/>
    <property type="match status" value="1"/>
</dbReference>
<dbReference type="Gramene" id="TraesCLE_scaffold_008336_01G000500.1">
    <property type="protein sequence ID" value="TraesCLE_scaffold_008336_01G000500.1"/>
    <property type="gene ID" value="TraesCLE_scaffold_008336_01G000500"/>
</dbReference>
<gene>
    <name evidence="3" type="primary">LOC123115792</name>
</gene>
<dbReference type="Gramene" id="TraesCAD_scaffold_041286_01G000100.1">
    <property type="protein sequence ID" value="TraesCAD_scaffold_041286_01G000100.1"/>
    <property type="gene ID" value="TraesCAD_scaffold_041286_01G000100"/>
</dbReference>
<organism evidence="3">
    <name type="scientific">Triticum aestivum</name>
    <name type="common">Wheat</name>
    <dbReference type="NCBI Taxonomy" id="4565"/>
    <lineage>
        <taxon>Eukaryota</taxon>
        <taxon>Viridiplantae</taxon>
        <taxon>Streptophyta</taxon>
        <taxon>Embryophyta</taxon>
        <taxon>Tracheophyta</taxon>
        <taxon>Spermatophyta</taxon>
        <taxon>Magnoliopsida</taxon>
        <taxon>Liliopsida</taxon>
        <taxon>Poales</taxon>
        <taxon>Poaceae</taxon>
        <taxon>BOP clade</taxon>
        <taxon>Pooideae</taxon>
        <taxon>Triticodae</taxon>
        <taxon>Triticeae</taxon>
        <taxon>Triticinae</taxon>
        <taxon>Triticum</taxon>
    </lineage>
</organism>
<dbReference type="EnsemblPlants" id="TraesCS5B02G085200.1">
    <property type="protein sequence ID" value="TraesCS5B02G085200.1"/>
    <property type="gene ID" value="TraesCS5B02G085200"/>
</dbReference>